<sequence>MCGWVGGWTVVAKATSTMRLVYIIDAVPTLSTCLLPLSMAAAGVLWQCGGCGSKSPSHDLHDSHALIHLIRSAIYISPTRHLFLSRALLLRGPHRSLAQQESMTTELFRHFAFPTNDAFVSRLHYQGSRITSKLEMTTKGWVQWNDRRGLRAQVRIGEKKQGSSTRQQDKRTKSSGSDWSCCDNDRHLKMPPTENTTVNRLNMTGSLLDASPPPHFNLEGYMCPRTSERQPEKASARRAFSSVPER</sequence>
<evidence type="ECO:0000313" key="3">
    <source>
        <dbReference type="Proteomes" id="UP001365128"/>
    </source>
</evidence>
<feature type="compositionally biased region" description="Polar residues" evidence="1">
    <location>
        <begin position="193"/>
        <end position="205"/>
    </location>
</feature>
<feature type="region of interest" description="Disordered" evidence="1">
    <location>
        <begin position="155"/>
        <end position="246"/>
    </location>
</feature>
<proteinExistence type="predicted"/>
<gene>
    <name evidence="2" type="ORF">IWX46DRAFT_70674</name>
</gene>
<protein>
    <submittedName>
        <fullName evidence="2">Uncharacterized protein</fullName>
    </submittedName>
</protein>
<reference evidence="2 3" key="1">
    <citation type="submission" date="2024-04" db="EMBL/GenBank/DDBJ databases">
        <title>Phyllosticta paracitricarpa is synonymous to the EU quarantine fungus P. citricarpa based on phylogenomic analyses.</title>
        <authorList>
            <consortium name="Lawrence Berkeley National Laboratory"/>
            <person name="Van Ingen-Buijs V.A."/>
            <person name="Van Westerhoven A.C."/>
            <person name="Haridas S."/>
            <person name="Skiadas P."/>
            <person name="Martin F."/>
            <person name="Groenewald J.Z."/>
            <person name="Crous P.W."/>
            <person name="Seidl M.F."/>
        </authorList>
    </citation>
    <scope>NUCLEOTIDE SEQUENCE [LARGE SCALE GENOMIC DNA]</scope>
    <source>
        <strain evidence="2 3">CBS 122670</strain>
    </source>
</reference>
<dbReference type="Proteomes" id="UP001365128">
    <property type="component" value="Unassembled WGS sequence"/>
</dbReference>
<comment type="caution">
    <text evidence="2">The sequence shown here is derived from an EMBL/GenBank/DDBJ whole genome shotgun (WGS) entry which is preliminary data.</text>
</comment>
<keyword evidence="3" id="KW-1185">Reference proteome</keyword>
<dbReference type="EMBL" id="JBBPDW010000013">
    <property type="protein sequence ID" value="KAK7547132.1"/>
    <property type="molecule type" value="Genomic_DNA"/>
</dbReference>
<accession>A0ABR1MEL1</accession>
<evidence type="ECO:0000256" key="1">
    <source>
        <dbReference type="SAM" id="MobiDB-lite"/>
    </source>
</evidence>
<evidence type="ECO:0000313" key="2">
    <source>
        <dbReference type="EMBL" id="KAK7547132.1"/>
    </source>
</evidence>
<feature type="compositionally biased region" description="Basic and acidic residues" evidence="1">
    <location>
        <begin position="226"/>
        <end position="235"/>
    </location>
</feature>
<organism evidence="2 3">
    <name type="scientific">Phyllosticta citricarpa</name>
    <dbReference type="NCBI Taxonomy" id="55181"/>
    <lineage>
        <taxon>Eukaryota</taxon>
        <taxon>Fungi</taxon>
        <taxon>Dikarya</taxon>
        <taxon>Ascomycota</taxon>
        <taxon>Pezizomycotina</taxon>
        <taxon>Dothideomycetes</taxon>
        <taxon>Dothideomycetes incertae sedis</taxon>
        <taxon>Botryosphaeriales</taxon>
        <taxon>Phyllostictaceae</taxon>
        <taxon>Phyllosticta</taxon>
    </lineage>
</organism>
<name>A0ABR1MEL1_9PEZI</name>
<feature type="compositionally biased region" description="Basic and acidic residues" evidence="1">
    <location>
        <begin position="156"/>
        <end position="172"/>
    </location>
</feature>